<evidence type="ECO:0008006" key="5">
    <source>
        <dbReference type="Google" id="ProtNLM"/>
    </source>
</evidence>
<keyword evidence="2" id="KW-0732">Signal</keyword>
<proteinExistence type="predicted"/>
<organism evidence="3 4">
    <name type="scientific">Exidia glandulosa HHB12029</name>
    <dbReference type="NCBI Taxonomy" id="1314781"/>
    <lineage>
        <taxon>Eukaryota</taxon>
        <taxon>Fungi</taxon>
        <taxon>Dikarya</taxon>
        <taxon>Basidiomycota</taxon>
        <taxon>Agaricomycotina</taxon>
        <taxon>Agaricomycetes</taxon>
        <taxon>Auriculariales</taxon>
        <taxon>Exidiaceae</taxon>
        <taxon>Exidia</taxon>
    </lineage>
</organism>
<evidence type="ECO:0000313" key="3">
    <source>
        <dbReference type="EMBL" id="KZV95017.1"/>
    </source>
</evidence>
<dbReference type="Proteomes" id="UP000077266">
    <property type="component" value="Unassembled WGS sequence"/>
</dbReference>
<evidence type="ECO:0000256" key="2">
    <source>
        <dbReference type="SAM" id="SignalP"/>
    </source>
</evidence>
<reference evidence="3 4" key="1">
    <citation type="journal article" date="2016" name="Mol. Biol. Evol.">
        <title>Comparative Genomics of Early-Diverging Mushroom-Forming Fungi Provides Insights into the Origins of Lignocellulose Decay Capabilities.</title>
        <authorList>
            <person name="Nagy L.G."/>
            <person name="Riley R."/>
            <person name="Tritt A."/>
            <person name="Adam C."/>
            <person name="Daum C."/>
            <person name="Floudas D."/>
            <person name="Sun H."/>
            <person name="Yadav J.S."/>
            <person name="Pangilinan J."/>
            <person name="Larsson K.H."/>
            <person name="Matsuura K."/>
            <person name="Barry K."/>
            <person name="Labutti K."/>
            <person name="Kuo R."/>
            <person name="Ohm R.A."/>
            <person name="Bhattacharya S.S."/>
            <person name="Shirouzu T."/>
            <person name="Yoshinaga Y."/>
            <person name="Martin F.M."/>
            <person name="Grigoriev I.V."/>
            <person name="Hibbett D.S."/>
        </authorList>
    </citation>
    <scope>NUCLEOTIDE SEQUENCE [LARGE SCALE GENOMIC DNA]</scope>
    <source>
        <strain evidence="3 4">HHB12029</strain>
    </source>
</reference>
<feature type="compositionally biased region" description="Polar residues" evidence="1">
    <location>
        <begin position="304"/>
        <end position="314"/>
    </location>
</feature>
<feature type="compositionally biased region" description="Polar residues" evidence="1">
    <location>
        <begin position="93"/>
        <end position="114"/>
    </location>
</feature>
<dbReference type="AlphaFoldDB" id="A0A165JLF1"/>
<name>A0A165JLF1_EXIGL</name>
<feature type="signal peptide" evidence="2">
    <location>
        <begin position="1"/>
        <end position="22"/>
    </location>
</feature>
<gene>
    <name evidence="3" type="ORF">EXIGLDRAFT_492265</name>
</gene>
<keyword evidence="4" id="KW-1185">Reference proteome</keyword>
<sequence length="374" mass="40547">MRRYSLLLTLLAAICVVLIVHASPTSRSHSRAPPRQPSIPVRRPSTTVKRPTTPVKRPTIPVKVSHPTRPNHSTLPGSSGRIPVHGAHPPSATPTSGAGSRHATGSSRPGSSRVPTGLPPRDAQSGCTLATSCEACAAKGDVRRIKYTLPGQRKSTSENIKCMWQQPDQSTHGVCRTELSSTPETPNLIATRDECAALHERVLTHIRQQTALNTWRNMQNHVFNGEERDVSGRHLASTWLTAFPGDALTVNAETWLAKSIAKGKTLWLDNEAPGHYMGPYSKTDIRNMCYLAIYHSITEHEGSRTPSSQRSGGSNDDRPIGPLNGQHAYSVRSPHGGHNLCITVSSDFSCFPAALRPTTKAPGEKCAEDGRLKD</sequence>
<feature type="chain" id="PRO_5007860128" description="SCP domain-containing protein" evidence="2">
    <location>
        <begin position="23"/>
        <end position="374"/>
    </location>
</feature>
<accession>A0A165JLF1</accession>
<feature type="region of interest" description="Disordered" evidence="1">
    <location>
        <begin position="300"/>
        <end position="329"/>
    </location>
</feature>
<dbReference type="EMBL" id="KV425964">
    <property type="protein sequence ID" value="KZV95017.1"/>
    <property type="molecule type" value="Genomic_DNA"/>
</dbReference>
<dbReference type="InParanoid" id="A0A165JLF1"/>
<dbReference type="STRING" id="1314781.A0A165JLF1"/>
<feature type="compositionally biased region" description="Polar residues" evidence="1">
    <location>
        <begin position="68"/>
        <end position="77"/>
    </location>
</feature>
<feature type="region of interest" description="Disordered" evidence="1">
    <location>
        <begin position="24"/>
        <end position="123"/>
    </location>
</feature>
<protein>
    <recommendedName>
        <fullName evidence="5">SCP domain-containing protein</fullName>
    </recommendedName>
</protein>
<evidence type="ECO:0000256" key="1">
    <source>
        <dbReference type="SAM" id="MobiDB-lite"/>
    </source>
</evidence>
<evidence type="ECO:0000313" key="4">
    <source>
        <dbReference type="Proteomes" id="UP000077266"/>
    </source>
</evidence>